<dbReference type="AlphaFoldDB" id="A0A8D8F5Q1"/>
<reference evidence="2" key="1">
    <citation type="submission" date="2021-05" db="EMBL/GenBank/DDBJ databases">
        <authorList>
            <person name="Alioto T."/>
            <person name="Alioto T."/>
            <person name="Gomez Garrido J."/>
        </authorList>
    </citation>
    <scope>NUCLEOTIDE SEQUENCE</scope>
</reference>
<evidence type="ECO:0000313" key="2">
    <source>
        <dbReference type="EMBL" id="CAG6458625.1"/>
    </source>
</evidence>
<accession>A0A8D8F5Q1</accession>
<protein>
    <submittedName>
        <fullName evidence="2">(northern house mosquito) hypothetical protein</fullName>
    </submittedName>
</protein>
<evidence type="ECO:0000256" key="1">
    <source>
        <dbReference type="SAM" id="MobiDB-lite"/>
    </source>
</evidence>
<dbReference type="EMBL" id="HBUE01035717">
    <property type="protein sequence ID" value="CAG6458625.1"/>
    <property type="molecule type" value="Transcribed_RNA"/>
</dbReference>
<feature type="region of interest" description="Disordered" evidence="1">
    <location>
        <begin position="97"/>
        <end position="131"/>
    </location>
</feature>
<name>A0A8D8F5Q1_CULPI</name>
<proteinExistence type="predicted"/>
<organism evidence="2">
    <name type="scientific">Culex pipiens</name>
    <name type="common">House mosquito</name>
    <dbReference type="NCBI Taxonomy" id="7175"/>
    <lineage>
        <taxon>Eukaryota</taxon>
        <taxon>Metazoa</taxon>
        <taxon>Ecdysozoa</taxon>
        <taxon>Arthropoda</taxon>
        <taxon>Hexapoda</taxon>
        <taxon>Insecta</taxon>
        <taxon>Pterygota</taxon>
        <taxon>Neoptera</taxon>
        <taxon>Endopterygota</taxon>
        <taxon>Diptera</taxon>
        <taxon>Nematocera</taxon>
        <taxon>Culicoidea</taxon>
        <taxon>Culicidae</taxon>
        <taxon>Culicinae</taxon>
        <taxon>Culicini</taxon>
        <taxon>Culex</taxon>
        <taxon>Culex</taxon>
    </lineage>
</organism>
<sequence>MKTFQKSQKPPQTGIPGAYSAAATTATFFASHTRSPEVRVAVLCGGGSGDFFSLLLRENSSWIFARLARPQPRVPAHNNRNPCAVVVVSQARNRRFPVEIGGKSPRKNGACCDNQQDEEEEEGEGEGKEQITEEEPVCVFVCAFVFLSVCGGTASASSSSASASE</sequence>
<feature type="compositionally biased region" description="Acidic residues" evidence="1">
    <location>
        <begin position="115"/>
        <end position="124"/>
    </location>
</feature>